<feature type="non-terminal residue" evidence="1">
    <location>
        <position position="173"/>
    </location>
</feature>
<dbReference type="OrthoDB" id="2688393at2759"/>
<proteinExistence type="predicted"/>
<evidence type="ECO:0000313" key="2">
    <source>
        <dbReference type="Proteomes" id="UP000054018"/>
    </source>
</evidence>
<dbReference type="Proteomes" id="UP000054018">
    <property type="component" value="Unassembled WGS sequence"/>
</dbReference>
<dbReference type="Pfam" id="PF18759">
    <property type="entry name" value="Plavaka"/>
    <property type="match status" value="1"/>
</dbReference>
<dbReference type="HOGENOM" id="CLU_006344_5_2_1"/>
<reference evidence="2" key="2">
    <citation type="submission" date="2015-01" db="EMBL/GenBank/DDBJ databases">
        <title>Evolutionary Origins and Diversification of the Mycorrhizal Mutualists.</title>
        <authorList>
            <consortium name="DOE Joint Genome Institute"/>
            <consortium name="Mycorrhizal Genomics Consortium"/>
            <person name="Kohler A."/>
            <person name="Kuo A."/>
            <person name="Nagy L.G."/>
            <person name="Floudas D."/>
            <person name="Copeland A."/>
            <person name="Barry K.W."/>
            <person name="Cichocki N."/>
            <person name="Veneault-Fourrey C."/>
            <person name="LaButti K."/>
            <person name="Lindquist E.A."/>
            <person name="Lipzen A."/>
            <person name="Lundell T."/>
            <person name="Morin E."/>
            <person name="Murat C."/>
            <person name="Riley R."/>
            <person name="Ohm R."/>
            <person name="Sun H."/>
            <person name="Tunlid A."/>
            <person name="Henrissat B."/>
            <person name="Grigoriev I.V."/>
            <person name="Hibbett D.S."/>
            <person name="Martin F."/>
        </authorList>
    </citation>
    <scope>NUCLEOTIDE SEQUENCE [LARGE SCALE GENOMIC DNA]</scope>
    <source>
        <strain evidence="2">441</strain>
    </source>
</reference>
<organism evidence="1 2">
    <name type="scientific">Pisolithus microcarpus 441</name>
    <dbReference type="NCBI Taxonomy" id="765257"/>
    <lineage>
        <taxon>Eukaryota</taxon>
        <taxon>Fungi</taxon>
        <taxon>Dikarya</taxon>
        <taxon>Basidiomycota</taxon>
        <taxon>Agaricomycotina</taxon>
        <taxon>Agaricomycetes</taxon>
        <taxon>Agaricomycetidae</taxon>
        <taxon>Boletales</taxon>
        <taxon>Sclerodermatineae</taxon>
        <taxon>Pisolithaceae</taxon>
        <taxon>Pisolithus</taxon>
    </lineage>
</organism>
<protein>
    <submittedName>
        <fullName evidence="1">Uncharacterized protein</fullName>
    </submittedName>
</protein>
<dbReference type="STRING" id="765257.A0A0C9YUX8"/>
<evidence type="ECO:0000313" key="1">
    <source>
        <dbReference type="EMBL" id="KIK13982.1"/>
    </source>
</evidence>
<feature type="non-terminal residue" evidence="1">
    <location>
        <position position="1"/>
    </location>
</feature>
<gene>
    <name evidence="1" type="ORF">PISMIDRAFT_60662</name>
</gene>
<dbReference type="EMBL" id="KN833962">
    <property type="protein sequence ID" value="KIK13982.1"/>
    <property type="molecule type" value="Genomic_DNA"/>
</dbReference>
<sequence length="173" mass="20036">LGKGETAFDKMKKVQDGLGGSTYSPFEDRDEWELGQWLINNINQWATDEFLKLQVVSDQSCIRPSYQSNYKFMKTINQLPTSPEWKCELVHTHGDDEDIGNDQGGDEDHTVNGEQMELWVRDPVTCIRELIGNPAFHGDIAYTPEKVYTDCQGCTRQYDEMWTGDWWWETQVS</sequence>
<reference evidence="1 2" key="1">
    <citation type="submission" date="2014-04" db="EMBL/GenBank/DDBJ databases">
        <authorList>
            <consortium name="DOE Joint Genome Institute"/>
            <person name="Kuo A."/>
            <person name="Kohler A."/>
            <person name="Costa M.D."/>
            <person name="Nagy L.G."/>
            <person name="Floudas D."/>
            <person name="Copeland A."/>
            <person name="Barry K.W."/>
            <person name="Cichocki N."/>
            <person name="Veneault-Fourrey C."/>
            <person name="LaButti K."/>
            <person name="Lindquist E.A."/>
            <person name="Lipzen A."/>
            <person name="Lundell T."/>
            <person name="Morin E."/>
            <person name="Murat C."/>
            <person name="Sun H."/>
            <person name="Tunlid A."/>
            <person name="Henrissat B."/>
            <person name="Grigoriev I.V."/>
            <person name="Hibbett D.S."/>
            <person name="Martin F."/>
            <person name="Nordberg H.P."/>
            <person name="Cantor M.N."/>
            <person name="Hua S.X."/>
        </authorList>
    </citation>
    <scope>NUCLEOTIDE SEQUENCE [LARGE SCALE GENOMIC DNA]</scope>
    <source>
        <strain evidence="1 2">441</strain>
    </source>
</reference>
<keyword evidence="2" id="KW-1185">Reference proteome</keyword>
<dbReference type="InterPro" id="IPR041078">
    <property type="entry name" value="Plavaka"/>
</dbReference>
<name>A0A0C9YUX8_9AGAM</name>
<dbReference type="AlphaFoldDB" id="A0A0C9YUX8"/>
<accession>A0A0C9YUX8</accession>